<sequence>MSRITEWMKCTVGMVGNAAEVSALLWQRRMGHSSQERISHLDGDSSMSHKISWSVSKDKSIPESSDIEETDETPTSRQTMKSLVYRPYNFKALNTTAIPKHNGDLERYRAWYFQIRITLRAAGVWSIVTGQVVTPEVPVTDEEFINDQAEKITMSYLMSTLKGETLRLVIAQVQISAAERECTKSDQETWAEFLERFVISYDIARTYYSSTKYKRKRWDADKAKRGELDRVLEGIVKMVGEPMGHKLSGDKKVIVTIRMGDFSSAKSRHVMFTRRAIEDYVTALIDTGSEQLFFNDAALFQSIVHRDARFNTIIGHDDELVAGTGPVSRVLAERLVVHIKSAYYVPSASTNILAYADVAMEYPAQLQYDGWMYTYLTRGEVIDINTGRRMAIRWQHCTFNEGVFPELKANLQQGESAHSDEYNEETANVLVTSMLKQRYSIMRNSAEIAEKYAPKAPQQDDDDYISHELLDHQTTPTTPVVEELANTVMGRPEEQDIGGMLL</sequence>
<comment type="caution">
    <text evidence="2">The sequence shown here is derived from an EMBL/GenBank/DDBJ whole genome shotgun (WGS) entry which is preliminary data.</text>
</comment>
<proteinExistence type="predicted"/>
<evidence type="ECO:0000313" key="3">
    <source>
        <dbReference type="Proteomes" id="UP000320475"/>
    </source>
</evidence>
<dbReference type="Proteomes" id="UP000320475">
    <property type="component" value="Unassembled WGS sequence"/>
</dbReference>
<protein>
    <submittedName>
        <fullName evidence="2">Uncharacterized protein</fullName>
    </submittedName>
</protein>
<gene>
    <name evidence="2" type="ORF">SeLEV6574_g07121</name>
</gene>
<accession>A0A507CDH1</accession>
<dbReference type="VEuPathDB" id="FungiDB:SeMB42_g05685"/>
<evidence type="ECO:0000313" key="2">
    <source>
        <dbReference type="EMBL" id="TPX39560.1"/>
    </source>
</evidence>
<dbReference type="EMBL" id="QEAM01000466">
    <property type="protein sequence ID" value="TPX39560.1"/>
    <property type="molecule type" value="Genomic_DNA"/>
</dbReference>
<name>A0A507CDH1_9FUNG</name>
<dbReference type="AlphaFoldDB" id="A0A507CDH1"/>
<reference evidence="2 3" key="1">
    <citation type="journal article" date="2019" name="Sci. Rep.">
        <title>Comparative genomics of chytrid fungi reveal insights into the obligate biotrophic and pathogenic lifestyle of Synchytrium endobioticum.</title>
        <authorList>
            <person name="van de Vossenberg B.T.L.H."/>
            <person name="Warris S."/>
            <person name="Nguyen H.D.T."/>
            <person name="van Gent-Pelzer M.P.E."/>
            <person name="Joly D.L."/>
            <person name="van de Geest H.C."/>
            <person name="Bonants P.J.M."/>
            <person name="Smith D.S."/>
            <person name="Levesque C.A."/>
            <person name="van der Lee T.A.J."/>
        </authorList>
    </citation>
    <scope>NUCLEOTIDE SEQUENCE [LARGE SCALE GENOMIC DNA]</scope>
    <source>
        <strain evidence="2 3">LEV6574</strain>
    </source>
</reference>
<dbReference type="VEuPathDB" id="FungiDB:SeMB42_g07823"/>
<evidence type="ECO:0000256" key="1">
    <source>
        <dbReference type="SAM" id="MobiDB-lite"/>
    </source>
</evidence>
<feature type="region of interest" description="Disordered" evidence="1">
    <location>
        <begin position="52"/>
        <end position="78"/>
    </location>
</feature>
<organism evidence="2 3">
    <name type="scientific">Synchytrium endobioticum</name>
    <dbReference type="NCBI Taxonomy" id="286115"/>
    <lineage>
        <taxon>Eukaryota</taxon>
        <taxon>Fungi</taxon>
        <taxon>Fungi incertae sedis</taxon>
        <taxon>Chytridiomycota</taxon>
        <taxon>Chytridiomycota incertae sedis</taxon>
        <taxon>Chytridiomycetes</taxon>
        <taxon>Synchytriales</taxon>
        <taxon>Synchytriaceae</taxon>
        <taxon>Synchytrium</taxon>
    </lineage>
</organism>